<comment type="caution">
    <text evidence="2">The sequence shown here is derived from an EMBL/GenBank/DDBJ whole genome shotgun (WGS) entry which is preliminary data.</text>
</comment>
<proteinExistence type="predicted"/>
<evidence type="ECO:0000313" key="2">
    <source>
        <dbReference type="EMBL" id="OQV11862.1"/>
    </source>
</evidence>
<reference evidence="3" key="1">
    <citation type="submission" date="2017-01" db="EMBL/GenBank/DDBJ databases">
        <title>Comparative genomics of anhydrobiosis in the tardigrade Hypsibius dujardini.</title>
        <authorList>
            <person name="Yoshida Y."/>
            <person name="Koutsovoulos G."/>
            <person name="Laetsch D."/>
            <person name="Stevens L."/>
            <person name="Kumar S."/>
            <person name="Horikawa D."/>
            <person name="Ishino K."/>
            <person name="Komine S."/>
            <person name="Tomita M."/>
            <person name="Blaxter M."/>
            <person name="Arakawa K."/>
        </authorList>
    </citation>
    <scope>NUCLEOTIDE SEQUENCE [LARGE SCALE GENOMIC DNA]</scope>
    <source>
        <strain evidence="3">Z151</strain>
    </source>
</reference>
<accession>A0A1W0W9N3</accession>
<dbReference type="EMBL" id="MTYJ01000159">
    <property type="protein sequence ID" value="OQV11862.1"/>
    <property type="molecule type" value="Genomic_DNA"/>
</dbReference>
<evidence type="ECO:0000256" key="1">
    <source>
        <dbReference type="SAM" id="MobiDB-lite"/>
    </source>
</evidence>
<keyword evidence="3" id="KW-1185">Reference proteome</keyword>
<name>A0A1W0W9N3_HYPEX</name>
<protein>
    <submittedName>
        <fullName evidence="2">Uncharacterized protein</fullName>
    </submittedName>
</protein>
<gene>
    <name evidence="2" type="ORF">BV898_13830</name>
</gene>
<dbReference type="AlphaFoldDB" id="A0A1W0W9N3"/>
<evidence type="ECO:0000313" key="3">
    <source>
        <dbReference type="Proteomes" id="UP000192578"/>
    </source>
</evidence>
<sequence>MISSEPLIIPPSQSVFTTSTFYRESSAKFKIFITSIQHRKVYIQRLQISQNTVQHRTVIPGYNTEMEILCKEICRVRGVPYNDTRIRWDFSTPPDPRILGCFKGFRPQIRTKRRGDKERGEVRLVAADLPQPPPTVPQSLASA</sequence>
<dbReference type="Proteomes" id="UP000192578">
    <property type="component" value="Unassembled WGS sequence"/>
</dbReference>
<feature type="region of interest" description="Disordered" evidence="1">
    <location>
        <begin position="110"/>
        <end position="143"/>
    </location>
</feature>
<organism evidence="2 3">
    <name type="scientific">Hypsibius exemplaris</name>
    <name type="common">Freshwater tardigrade</name>
    <dbReference type="NCBI Taxonomy" id="2072580"/>
    <lineage>
        <taxon>Eukaryota</taxon>
        <taxon>Metazoa</taxon>
        <taxon>Ecdysozoa</taxon>
        <taxon>Tardigrada</taxon>
        <taxon>Eutardigrada</taxon>
        <taxon>Parachela</taxon>
        <taxon>Hypsibioidea</taxon>
        <taxon>Hypsibiidae</taxon>
        <taxon>Hypsibius</taxon>
    </lineage>
</organism>